<feature type="non-terminal residue" evidence="2">
    <location>
        <position position="252"/>
    </location>
</feature>
<proteinExistence type="predicted"/>
<gene>
    <name evidence="2" type="ORF">METZ01_LOCUS457341</name>
</gene>
<name>A0A383A9J7_9ZZZZ</name>
<feature type="non-terminal residue" evidence="2">
    <location>
        <position position="1"/>
    </location>
</feature>
<dbReference type="Pfam" id="PF04453">
    <property type="entry name" value="LptD"/>
    <property type="match status" value="1"/>
</dbReference>
<dbReference type="InterPro" id="IPR007543">
    <property type="entry name" value="LptD_C"/>
</dbReference>
<feature type="domain" description="LptD C-terminal" evidence="1">
    <location>
        <begin position="7"/>
        <end position="185"/>
    </location>
</feature>
<dbReference type="AlphaFoldDB" id="A0A383A9J7"/>
<protein>
    <recommendedName>
        <fullName evidence="1">LptD C-terminal domain-containing protein</fullName>
    </recommendedName>
</protein>
<dbReference type="GO" id="GO:0061024">
    <property type="term" value="P:membrane organization"/>
    <property type="evidence" value="ECO:0007669"/>
    <property type="project" value="InterPro"/>
</dbReference>
<evidence type="ECO:0000259" key="1">
    <source>
        <dbReference type="Pfam" id="PF04453"/>
    </source>
</evidence>
<dbReference type="GO" id="GO:0019867">
    <property type="term" value="C:outer membrane"/>
    <property type="evidence" value="ECO:0007669"/>
    <property type="project" value="InterPro"/>
</dbReference>
<reference evidence="2" key="1">
    <citation type="submission" date="2018-05" db="EMBL/GenBank/DDBJ databases">
        <authorList>
            <person name="Lanie J.A."/>
            <person name="Ng W.-L."/>
            <person name="Kazmierczak K.M."/>
            <person name="Andrzejewski T.M."/>
            <person name="Davidsen T.M."/>
            <person name="Wayne K.J."/>
            <person name="Tettelin H."/>
            <person name="Glass J.I."/>
            <person name="Rusch D."/>
            <person name="Podicherti R."/>
            <person name="Tsui H.-C.T."/>
            <person name="Winkler M.E."/>
        </authorList>
    </citation>
    <scope>NUCLEOTIDE SEQUENCE</scope>
</reference>
<sequence length="252" mass="28868">QNTTAYKNKRVVNEISSVLSFKSSLPMKKESIGHYNIFSPNFVLRYAPGHMRDLSGDDVMLKYANLYSTNKTSEIESGLSAILGFDFNTNEKKGEGINEQKLSVSMGQVFNIEENRDMPSKSSLDQKTSDVVGEINYNFSKIGKIGYKFSLDHDLNNFNYNEVSTNLNFGKVDFNLDYLEEQKHIGTEHYVNTGIDINFSDKSKLGFSTKKNFKTESTEFYDISYQYANDCLTAGLVYRREFYEDNDIEKEN</sequence>
<evidence type="ECO:0000313" key="2">
    <source>
        <dbReference type="EMBL" id="SVE04487.1"/>
    </source>
</evidence>
<dbReference type="EMBL" id="UINC01190358">
    <property type="protein sequence ID" value="SVE04487.1"/>
    <property type="molecule type" value="Genomic_DNA"/>
</dbReference>
<organism evidence="2">
    <name type="scientific">marine metagenome</name>
    <dbReference type="NCBI Taxonomy" id="408172"/>
    <lineage>
        <taxon>unclassified sequences</taxon>
        <taxon>metagenomes</taxon>
        <taxon>ecological metagenomes</taxon>
    </lineage>
</organism>
<accession>A0A383A9J7</accession>